<reference evidence="3" key="1">
    <citation type="journal article" date="2015" name="BMC Genomics">
        <title>Genomic and transcriptomic analysis of the endophytic fungus Pestalotiopsis fici reveals its lifestyle and high potential for synthesis of natural products.</title>
        <authorList>
            <person name="Wang X."/>
            <person name="Zhang X."/>
            <person name="Liu L."/>
            <person name="Xiang M."/>
            <person name="Wang W."/>
            <person name="Sun X."/>
            <person name="Che Y."/>
            <person name="Guo L."/>
            <person name="Liu G."/>
            <person name="Guo L."/>
            <person name="Wang C."/>
            <person name="Yin W.B."/>
            <person name="Stadler M."/>
            <person name="Zhang X."/>
            <person name="Liu X."/>
        </authorList>
    </citation>
    <scope>NUCLEOTIDE SEQUENCE [LARGE SCALE GENOMIC DNA]</scope>
    <source>
        <strain evidence="3">W106-1 / CGMCC3.15140</strain>
    </source>
</reference>
<dbReference type="RefSeq" id="XP_007829411.1">
    <property type="nucleotide sequence ID" value="XM_007831220.1"/>
</dbReference>
<dbReference type="InterPro" id="IPR005152">
    <property type="entry name" value="Lipase_secreted"/>
</dbReference>
<dbReference type="PANTHER" id="PTHR34853">
    <property type="match status" value="1"/>
</dbReference>
<evidence type="ECO:0008006" key="4">
    <source>
        <dbReference type="Google" id="ProtNLM"/>
    </source>
</evidence>
<keyword evidence="1" id="KW-0732">Signal</keyword>
<sequence>MFSNLLLCFSFLATVPQITRAAQVANFNVSAETALEYGCDATCYEYFSYGLEYDASYFGSLYDEDFYATADNFSTSEPGDLLKFQPIDPDNLSDIPDGTTAYRFQYVSVDVFGNSVPATGFIAFPYSSRSNDHKFGTVAWAHGTSGVFRGCAPSAMPNLYEYGSWAYLINRGYAVVATDYAGLGNNYTAHQYFAFSAQANDLYYSVVAARQLFGSQLSDEWVSVGHSQGGGAVWTLAESDLLREDPANAGTYLGTVAQAPGLRGKDLAEEGYYAALNSTGTDNSRAVLGELGWGAFGLHRVIANESFSWVHEKFRKRLALAELAQACYLSMELLVADLEVDDVFNISDASFQAEFSVAQNYSLVGQGKSEQPVLVVQGLADVSVYPDITELSYEGACEYGNVIQMQYYPGLDHVPVIAASAPSFLQWIDDRFAGKTTPCSCTNTTIQPFDATYMYAPADTD</sequence>
<proteinExistence type="inferred from homology"/>
<dbReference type="GeneID" id="19267652"/>
<gene>
    <name evidence="2" type="ORF">PFICI_02639</name>
</gene>
<dbReference type="OrthoDB" id="5382058at2759"/>
<dbReference type="eggNOG" id="ENOG502R6T5">
    <property type="taxonomic scope" value="Eukaryota"/>
</dbReference>
<comment type="similarity">
    <text evidence="1">Belongs to the AB hydrolase superfamily. Lipase family.</text>
</comment>
<dbReference type="KEGG" id="pfy:PFICI_02639"/>
<dbReference type="Proteomes" id="UP000030651">
    <property type="component" value="Unassembled WGS sequence"/>
</dbReference>
<organism evidence="2 3">
    <name type="scientific">Pestalotiopsis fici (strain W106-1 / CGMCC3.15140)</name>
    <dbReference type="NCBI Taxonomy" id="1229662"/>
    <lineage>
        <taxon>Eukaryota</taxon>
        <taxon>Fungi</taxon>
        <taxon>Dikarya</taxon>
        <taxon>Ascomycota</taxon>
        <taxon>Pezizomycotina</taxon>
        <taxon>Sordariomycetes</taxon>
        <taxon>Xylariomycetidae</taxon>
        <taxon>Amphisphaeriales</taxon>
        <taxon>Sporocadaceae</taxon>
        <taxon>Pestalotiopsis</taxon>
    </lineage>
</organism>
<dbReference type="PIRSF" id="PIRSF029171">
    <property type="entry name" value="Esterase_LipA"/>
    <property type="match status" value="1"/>
</dbReference>
<accession>W3XF20</accession>
<evidence type="ECO:0000256" key="1">
    <source>
        <dbReference type="PIRNR" id="PIRNR029171"/>
    </source>
</evidence>
<dbReference type="Gene3D" id="3.40.50.1820">
    <property type="entry name" value="alpha/beta hydrolase"/>
    <property type="match status" value="2"/>
</dbReference>
<dbReference type="PANTHER" id="PTHR34853:SF1">
    <property type="entry name" value="LIPASE 5"/>
    <property type="match status" value="1"/>
</dbReference>
<dbReference type="SUPFAM" id="SSF53474">
    <property type="entry name" value="alpha/beta-Hydrolases"/>
    <property type="match status" value="1"/>
</dbReference>
<evidence type="ECO:0000313" key="2">
    <source>
        <dbReference type="EMBL" id="ETS84614.1"/>
    </source>
</evidence>
<dbReference type="InterPro" id="IPR029058">
    <property type="entry name" value="AB_hydrolase_fold"/>
</dbReference>
<dbReference type="GO" id="GO:0004806">
    <property type="term" value="F:triacylglycerol lipase activity"/>
    <property type="evidence" value="ECO:0007669"/>
    <property type="project" value="UniProtKB-UniRule"/>
</dbReference>
<dbReference type="STRING" id="1229662.W3XF20"/>
<dbReference type="GO" id="GO:0016042">
    <property type="term" value="P:lipid catabolic process"/>
    <property type="evidence" value="ECO:0007669"/>
    <property type="project" value="UniProtKB-UniRule"/>
</dbReference>
<dbReference type="OMA" id="PHPYLEP"/>
<name>W3XF20_PESFW</name>
<dbReference type="EMBL" id="KI912110">
    <property type="protein sequence ID" value="ETS84614.1"/>
    <property type="molecule type" value="Genomic_DNA"/>
</dbReference>
<keyword evidence="3" id="KW-1185">Reference proteome</keyword>
<feature type="signal peptide" evidence="1">
    <location>
        <begin position="1"/>
        <end position="21"/>
    </location>
</feature>
<dbReference type="InParanoid" id="W3XF20"/>
<evidence type="ECO:0000313" key="3">
    <source>
        <dbReference type="Proteomes" id="UP000030651"/>
    </source>
</evidence>
<feature type="chain" id="PRO_5013436823" description="AB hydrolase-1 domain-containing protein" evidence="1">
    <location>
        <begin position="22"/>
        <end position="461"/>
    </location>
</feature>
<protein>
    <recommendedName>
        <fullName evidence="4">AB hydrolase-1 domain-containing protein</fullName>
    </recommendedName>
</protein>
<dbReference type="AlphaFoldDB" id="W3XF20"/>
<dbReference type="HOGENOM" id="CLU_029538_1_0_1"/>